<proteinExistence type="inferred from homology"/>
<dbReference type="PANTHER" id="PTHR34979">
    <property type="entry name" value="INNER MEMBRANE PROTEIN YGAZ"/>
    <property type="match status" value="1"/>
</dbReference>
<keyword evidence="5 8" id="KW-0812">Transmembrane</keyword>
<dbReference type="STRING" id="526222.Desal_3216"/>
<dbReference type="AlphaFoldDB" id="C6C266"/>
<comment type="similarity">
    <text evidence="2">Belongs to the AzlC family.</text>
</comment>
<dbReference type="GO" id="GO:1903785">
    <property type="term" value="P:L-valine transmembrane transport"/>
    <property type="evidence" value="ECO:0007669"/>
    <property type="project" value="TreeGrafter"/>
</dbReference>
<keyword evidence="4" id="KW-1003">Cell membrane</keyword>
<sequence>MESVMNSQKIKQNNVLLSAFKQALPIVLGYLPVGFAYGVLARKSGISIDNTVIMSLIVFAGSAQFIAVGLIASGASALSVIITTFIVNLRHMLMSAALSPYLKKWSKLEIAGFTFQLTDESFAVHSTRFAEGDTHKGETFLINSIAQAAWVGGTVLGIFSSTLINDVKPMGLDYALPAMFIALLIFQIKDKSHVIVGLITGLLSTALALGGAGQWNVIIATLIGATLGAAVKWGNK</sequence>
<dbReference type="RefSeq" id="WP_015853083.1">
    <property type="nucleotide sequence ID" value="NC_012881.1"/>
</dbReference>
<dbReference type="PANTHER" id="PTHR34979:SF1">
    <property type="entry name" value="INNER MEMBRANE PROTEIN YGAZ"/>
    <property type="match status" value="1"/>
</dbReference>
<feature type="transmembrane region" description="Helical" evidence="8">
    <location>
        <begin position="217"/>
        <end position="234"/>
    </location>
</feature>
<feature type="transmembrane region" description="Helical" evidence="8">
    <location>
        <begin position="170"/>
        <end position="186"/>
    </location>
</feature>
<keyword evidence="3" id="KW-0813">Transport</keyword>
<dbReference type="Proteomes" id="UP000002601">
    <property type="component" value="Chromosome"/>
</dbReference>
<keyword evidence="7 8" id="KW-0472">Membrane</keyword>
<comment type="subcellular location">
    <subcellularLocation>
        <location evidence="1">Cell membrane</location>
        <topology evidence="1">Multi-pass membrane protein</topology>
    </subcellularLocation>
</comment>
<evidence type="ECO:0000313" key="9">
    <source>
        <dbReference type="EMBL" id="ACS81267.1"/>
    </source>
</evidence>
<evidence type="ECO:0000256" key="5">
    <source>
        <dbReference type="ARBA" id="ARBA00022692"/>
    </source>
</evidence>
<evidence type="ECO:0000256" key="7">
    <source>
        <dbReference type="ARBA" id="ARBA00023136"/>
    </source>
</evidence>
<name>C6C266_MARSD</name>
<reference evidence="9 10" key="1">
    <citation type="submission" date="2009-06" db="EMBL/GenBank/DDBJ databases">
        <title>Complete sequence of Desulfovibrio salexigens DSM 2638.</title>
        <authorList>
            <consortium name="US DOE Joint Genome Institute"/>
            <person name="Lucas S."/>
            <person name="Copeland A."/>
            <person name="Lapidus A."/>
            <person name="Glavina del Rio T."/>
            <person name="Tice H."/>
            <person name="Bruce D."/>
            <person name="Goodwin L."/>
            <person name="Pitluck S."/>
            <person name="Munk A.C."/>
            <person name="Brettin T."/>
            <person name="Detter J.C."/>
            <person name="Han C."/>
            <person name="Tapia R."/>
            <person name="Larimer F."/>
            <person name="Land M."/>
            <person name="Hauser L."/>
            <person name="Kyrpides N."/>
            <person name="Anderson I."/>
            <person name="Wall J.D."/>
            <person name="Arkin A.P."/>
            <person name="Dehal P."/>
            <person name="Chivian D."/>
            <person name="Giles B."/>
            <person name="Hazen T.C."/>
        </authorList>
    </citation>
    <scope>NUCLEOTIDE SEQUENCE [LARGE SCALE GENOMIC DNA]</scope>
    <source>
        <strain evidence="10">ATCC 14822 / DSM 2638 / NCIMB 8403 / VKM B-1763</strain>
    </source>
</reference>
<dbReference type="OrthoDB" id="9803444at2"/>
<gene>
    <name evidence="9" type="ordered locus">Desal_3216</name>
</gene>
<feature type="transmembrane region" description="Helical" evidence="8">
    <location>
        <begin position="193"/>
        <end position="211"/>
    </location>
</feature>
<evidence type="ECO:0000256" key="6">
    <source>
        <dbReference type="ARBA" id="ARBA00022989"/>
    </source>
</evidence>
<evidence type="ECO:0000313" key="10">
    <source>
        <dbReference type="Proteomes" id="UP000002601"/>
    </source>
</evidence>
<protein>
    <submittedName>
        <fullName evidence="9">AzlC family protein</fullName>
    </submittedName>
</protein>
<keyword evidence="10" id="KW-1185">Reference proteome</keyword>
<dbReference type="EMBL" id="CP001649">
    <property type="protein sequence ID" value="ACS81267.1"/>
    <property type="molecule type" value="Genomic_DNA"/>
</dbReference>
<feature type="transmembrane region" description="Helical" evidence="8">
    <location>
        <begin position="20"/>
        <end position="40"/>
    </location>
</feature>
<evidence type="ECO:0000256" key="2">
    <source>
        <dbReference type="ARBA" id="ARBA00010735"/>
    </source>
</evidence>
<feature type="transmembrane region" description="Helical" evidence="8">
    <location>
        <begin position="140"/>
        <end position="164"/>
    </location>
</feature>
<accession>C6C266</accession>
<dbReference type="InterPro" id="IPR011606">
    <property type="entry name" value="Brnchd-chn_aa_trnsp_permease"/>
</dbReference>
<dbReference type="Pfam" id="PF03591">
    <property type="entry name" value="AzlC"/>
    <property type="match status" value="1"/>
</dbReference>
<evidence type="ECO:0000256" key="4">
    <source>
        <dbReference type="ARBA" id="ARBA00022475"/>
    </source>
</evidence>
<dbReference type="GO" id="GO:0005886">
    <property type="term" value="C:plasma membrane"/>
    <property type="evidence" value="ECO:0007669"/>
    <property type="project" value="UniProtKB-SubCell"/>
</dbReference>
<evidence type="ECO:0000256" key="1">
    <source>
        <dbReference type="ARBA" id="ARBA00004651"/>
    </source>
</evidence>
<dbReference type="KEGG" id="dsa:Desal_3216"/>
<keyword evidence="6 8" id="KW-1133">Transmembrane helix</keyword>
<dbReference type="eggNOG" id="COG1296">
    <property type="taxonomic scope" value="Bacteria"/>
</dbReference>
<evidence type="ECO:0000256" key="8">
    <source>
        <dbReference type="SAM" id="Phobius"/>
    </source>
</evidence>
<evidence type="ECO:0000256" key="3">
    <source>
        <dbReference type="ARBA" id="ARBA00022448"/>
    </source>
</evidence>
<organism evidence="9 10">
    <name type="scientific">Maridesulfovibrio salexigens (strain ATCC 14822 / DSM 2638 / NCIMB 8403 / VKM B-1763)</name>
    <name type="common">Desulfovibrio salexigens</name>
    <dbReference type="NCBI Taxonomy" id="526222"/>
    <lineage>
        <taxon>Bacteria</taxon>
        <taxon>Pseudomonadati</taxon>
        <taxon>Thermodesulfobacteriota</taxon>
        <taxon>Desulfovibrionia</taxon>
        <taxon>Desulfovibrionales</taxon>
        <taxon>Desulfovibrionaceae</taxon>
        <taxon>Maridesulfovibrio</taxon>
    </lineage>
</organism>
<dbReference type="HOGENOM" id="CLU_065777_2_0_7"/>